<protein>
    <submittedName>
        <fullName evidence="1">Uncharacterized protein</fullName>
    </submittedName>
</protein>
<proteinExistence type="predicted"/>
<reference evidence="1" key="2">
    <citation type="submission" date="2007-03" db="EMBL/GenBank/DDBJ databases">
        <authorList>
            <consortium name="The International Medicago Genome Annotation Group"/>
        </authorList>
    </citation>
    <scope>NUCLEOTIDE SEQUENCE</scope>
</reference>
<organism evidence="1">
    <name type="scientific">Medicago truncatula</name>
    <name type="common">Barrel medic</name>
    <name type="synonym">Medicago tribuloides</name>
    <dbReference type="NCBI Taxonomy" id="3880"/>
    <lineage>
        <taxon>Eukaryota</taxon>
        <taxon>Viridiplantae</taxon>
        <taxon>Streptophyta</taxon>
        <taxon>Embryophyta</taxon>
        <taxon>Tracheophyta</taxon>
        <taxon>Spermatophyta</taxon>
        <taxon>Magnoliopsida</taxon>
        <taxon>eudicotyledons</taxon>
        <taxon>Gunneridae</taxon>
        <taxon>Pentapetalae</taxon>
        <taxon>rosids</taxon>
        <taxon>fabids</taxon>
        <taxon>Fabales</taxon>
        <taxon>Fabaceae</taxon>
        <taxon>Papilionoideae</taxon>
        <taxon>50 kb inversion clade</taxon>
        <taxon>NPAAA clade</taxon>
        <taxon>Hologalegina</taxon>
        <taxon>IRL clade</taxon>
        <taxon>Trifolieae</taxon>
        <taxon>Medicago</taxon>
    </lineage>
</organism>
<dbReference type="EMBL" id="AC149204">
    <property type="protein sequence ID" value="ABN05982.1"/>
    <property type="molecule type" value="Genomic_DNA"/>
</dbReference>
<accession>A2Q215</accession>
<gene>
    <name evidence="1" type="ORF">MtrDRAFT_AC149204g24v2</name>
</gene>
<dbReference type="AlphaFoldDB" id="A2Q215"/>
<name>A2Q215_MEDTR</name>
<evidence type="ECO:0000313" key="1">
    <source>
        <dbReference type="EMBL" id="ABN05982.1"/>
    </source>
</evidence>
<reference evidence="1" key="1">
    <citation type="submission" date="2004-05" db="EMBL/GenBank/DDBJ databases">
        <authorList>
            <person name="Town C.D."/>
        </authorList>
    </citation>
    <scope>NUCLEOTIDE SEQUENCE</scope>
</reference>
<sequence length="45" mass="5293">MICGTVLQTAILVYIIYKTNWNKEVEQASERMKQWTGQELELSDM</sequence>